<dbReference type="Proteomes" id="UP000013827">
    <property type="component" value="Unassembled WGS sequence"/>
</dbReference>
<accession>A0A0D3KN25</accession>
<dbReference type="KEGG" id="ehx:EMIHUDRAFT_109979"/>
<keyword evidence="3" id="KW-1185">Reference proteome</keyword>
<dbReference type="CDD" id="cd12885">
    <property type="entry name" value="SPRY_RanBP_like"/>
    <property type="match status" value="1"/>
</dbReference>
<sequence>MLLQLPADIQRLIFKQPCLGSRELSSLEATSRAVRSLVDEDVWRQALLRTALRAGENEEEDVGHFSLGAASLQCLRVRGHEVRYVGTALGGDRAAFHGHGASGRPLGPACSPGDVVGAGYSLLSRRVFFSRNGVFLGAPYVAPAQLMPLYPLVGLDSRAPVEFNFGASPFALDTASLPPSLHRPATSKLSRVTSLEAAVRSALACVVPAWGPAG</sequence>
<evidence type="ECO:0000259" key="1">
    <source>
        <dbReference type="PROSITE" id="PS50188"/>
    </source>
</evidence>
<organism evidence="2 3">
    <name type="scientific">Emiliania huxleyi (strain CCMP1516)</name>
    <dbReference type="NCBI Taxonomy" id="280463"/>
    <lineage>
        <taxon>Eukaryota</taxon>
        <taxon>Haptista</taxon>
        <taxon>Haptophyta</taxon>
        <taxon>Prymnesiophyceae</taxon>
        <taxon>Isochrysidales</taxon>
        <taxon>Noelaerhabdaceae</taxon>
        <taxon>Emiliania</taxon>
    </lineage>
</organism>
<evidence type="ECO:0000313" key="2">
    <source>
        <dbReference type="EnsemblProtists" id="EOD37160"/>
    </source>
</evidence>
<dbReference type="InterPro" id="IPR001870">
    <property type="entry name" value="B30.2/SPRY"/>
</dbReference>
<dbReference type="STRING" id="2903.R1FDP9"/>
<name>A0A0D3KN25_EMIH1</name>
<dbReference type="SUPFAM" id="SSF49899">
    <property type="entry name" value="Concanavalin A-like lectins/glucanases"/>
    <property type="match status" value="1"/>
</dbReference>
<dbReference type="InterPro" id="IPR003877">
    <property type="entry name" value="SPRY_dom"/>
</dbReference>
<dbReference type="PaxDb" id="2903-EOD37160"/>
<dbReference type="InterPro" id="IPR013320">
    <property type="entry name" value="ConA-like_dom_sf"/>
</dbReference>
<proteinExistence type="predicted"/>
<dbReference type="InterPro" id="IPR044736">
    <property type="entry name" value="Gid1/RanBPM/SPLA_SPRY"/>
</dbReference>
<dbReference type="AlphaFoldDB" id="A0A0D3KN25"/>
<dbReference type="InterPro" id="IPR043136">
    <property type="entry name" value="B30.2/SPRY_sf"/>
</dbReference>
<dbReference type="Pfam" id="PF00622">
    <property type="entry name" value="SPRY"/>
    <property type="match status" value="1"/>
</dbReference>
<dbReference type="PROSITE" id="PS50188">
    <property type="entry name" value="B302_SPRY"/>
    <property type="match status" value="1"/>
</dbReference>
<protein>
    <recommendedName>
        <fullName evidence="1">B30.2/SPRY domain-containing protein</fullName>
    </recommendedName>
</protein>
<evidence type="ECO:0000313" key="3">
    <source>
        <dbReference type="Proteomes" id="UP000013827"/>
    </source>
</evidence>
<dbReference type="Gene3D" id="2.60.120.920">
    <property type="match status" value="1"/>
</dbReference>
<feature type="domain" description="B30.2/SPRY" evidence="1">
    <location>
        <begin position="1"/>
        <end position="170"/>
    </location>
</feature>
<dbReference type="EnsemblProtists" id="EOD37160">
    <property type="protein sequence ID" value="EOD37160"/>
    <property type="gene ID" value="EMIHUDRAFT_109979"/>
</dbReference>
<reference evidence="3" key="1">
    <citation type="journal article" date="2013" name="Nature">
        <title>Pan genome of the phytoplankton Emiliania underpins its global distribution.</title>
        <authorList>
            <person name="Read B.A."/>
            <person name="Kegel J."/>
            <person name="Klute M.J."/>
            <person name="Kuo A."/>
            <person name="Lefebvre S.C."/>
            <person name="Maumus F."/>
            <person name="Mayer C."/>
            <person name="Miller J."/>
            <person name="Monier A."/>
            <person name="Salamov A."/>
            <person name="Young J."/>
            <person name="Aguilar M."/>
            <person name="Claverie J.M."/>
            <person name="Frickenhaus S."/>
            <person name="Gonzalez K."/>
            <person name="Herman E.K."/>
            <person name="Lin Y.C."/>
            <person name="Napier J."/>
            <person name="Ogata H."/>
            <person name="Sarno A.F."/>
            <person name="Shmutz J."/>
            <person name="Schroeder D."/>
            <person name="de Vargas C."/>
            <person name="Verret F."/>
            <person name="von Dassow P."/>
            <person name="Valentin K."/>
            <person name="Van de Peer Y."/>
            <person name="Wheeler G."/>
            <person name="Dacks J.B."/>
            <person name="Delwiche C.F."/>
            <person name="Dyhrman S.T."/>
            <person name="Glockner G."/>
            <person name="John U."/>
            <person name="Richards T."/>
            <person name="Worden A.Z."/>
            <person name="Zhang X."/>
            <person name="Grigoriev I.V."/>
            <person name="Allen A.E."/>
            <person name="Bidle K."/>
            <person name="Borodovsky M."/>
            <person name="Bowler C."/>
            <person name="Brownlee C."/>
            <person name="Cock J.M."/>
            <person name="Elias M."/>
            <person name="Gladyshev V.N."/>
            <person name="Groth M."/>
            <person name="Guda C."/>
            <person name="Hadaegh A."/>
            <person name="Iglesias-Rodriguez M.D."/>
            <person name="Jenkins J."/>
            <person name="Jones B.M."/>
            <person name="Lawson T."/>
            <person name="Leese F."/>
            <person name="Lindquist E."/>
            <person name="Lobanov A."/>
            <person name="Lomsadze A."/>
            <person name="Malik S.B."/>
            <person name="Marsh M.E."/>
            <person name="Mackinder L."/>
            <person name="Mock T."/>
            <person name="Mueller-Roeber B."/>
            <person name="Pagarete A."/>
            <person name="Parker M."/>
            <person name="Probert I."/>
            <person name="Quesneville H."/>
            <person name="Raines C."/>
            <person name="Rensing S.A."/>
            <person name="Riano-Pachon D.M."/>
            <person name="Richier S."/>
            <person name="Rokitta S."/>
            <person name="Shiraiwa Y."/>
            <person name="Soanes D.M."/>
            <person name="van der Giezen M."/>
            <person name="Wahlund T.M."/>
            <person name="Williams B."/>
            <person name="Wilson W."/>
            <person name="Wolfe G."/>
            <person name="Wurch L.L."/>
        </authorList>
    </citation>
    <scope>NUCLEOTIDE SEQUENCE</scope>
</reference>
<dbReference type="eggNOG" id="KOG1477">
    <property type="taxonomic scope" value="Eukaryota"/>
</dbReference>
<dbReference type="RefSeq" id="XP_005789589.1">
    <property type="nucleotide sequence ID" value="XM_005789532.1"/>
</dbReference>
<dbReference type="GeneID" id="17282430"/>
<reference evidence="2" key="2">
    <citation type="submission" date="2024-10" db="UniProtKB">
        <authorList>
            <consortium name="EnsemblProtists"/>
        </authorList>
    </citation>
    <scope>IDENTIFICATION</scope>
</reference>
<dbReference type="HOGENOM" id="CLU_1291092_0_0_1"/>